<name>A0A7L4N5C3_9AVES</name>
<dbReference type="InterPro" id="IPR019322">
    <property type="entry name" value="TIMM29"/>
</dbReference>
<dbReference type="GO" id="GO:0042721">
    <property type="term" value="C:TIM22 mitochondrial import inner membrane insertion complex"/>
    <property type="evidence" value="ECO:0007669"/>
    <property type="project" value="InterPro"/>
</dbReference>
<comment type="caution">
    <text evidence="1">The sequence shown here is derived from an EMBL/GenBank/DDBJ whole genome shotgun (WGS) entry which is preliminary data.</text>
</comment>
<dbReference type="Pfam" id="PF10171">
    <property type="entry name" value="Tim29"/>
    <property type="match status" value="1"/>
</dbReference>
<sequence length="79" mass="9226">LAVIYEDAEACGLALYPARCPQLRPGWRELAGLVWDVGWCGRWWVLSSRLRDCDVNEGEFRALPERLRRVGPWQLRSQR</sequence>
<feature type="non-terminal residue" evidence="1">
    <location>
        <position position="79"/>
    </location>
</feature>
<dbReference type="AlphaFoldDB" id="A0A7L4N5C3"/>
<proteinExistence type="predicted"/>
<protein>
    <submittedName>
        <fullName evidence="1">TIM29 translocase</fullName>
    </submittedName>
</protein>
<feature type="non-terminal residue" evidence="1">
    <location>
        <position position="1"/>
    </location>
</feature>
<reference evidence="1 2" key="1">
    <citation type="submission" date="2020-02" db="EMBL/GenBank/DDBJ databases">
        <title>Bird 10,000 Genomes (B10K) Project - Family phase.</title>
        <authorList>
            <person name="Zhang G."/>
        </authorList>
    </citation>
    <scope>NUCLEOTIDE SEQUENCE [LARGE SCALE GENOMIC DNA]</scope>
    <source>
        <strain evidence="1">B10K-DU-013-51</strain>
        <tissue evidence="1">Mixed tissue sample</tissue>
    </source>
</reference>
<gene>
    <name evidence="1" type="primary">Timm29</name>
    <name evidence="1" type="ORF">CEYCYA_R12740</name>
</gene>
<dbReference type="GO" id="GO:0045039">
    <property type="term" value="P:protein insertion into mitochondrial inner membrane"/>
    <property type="evidence" value="ECO:0007669"/>
    <property type="project" value="TreeGrafter"/>
</dbReference>
<evidence type="ECO:0000313" key="2">
    <source>
        <dbReference type="Proteomes" id="UP000586704"/>
    </source>
</evidence>
<accession>A0A7L4N5C3</accession>
<organism evidence="1 2">
    <name type="scientific">Ceyx cyanopectus</name>
    <name type="common">Indigo-banded kingfisher</name>
    <dbReference type="NCBI Taxonomy" id="390723"/>
    <lineage>
        <taxon>Eukaryota</taxon>
        <taxon>Metazoa</taxon>
        <taxon>Chordata</taxon>
        <taxon>Craniata</taxon>
        <taxon>Vertebrata</taxon>
        <taxon>Euteleostomi</taxon>
        <taxon>Archelosauria</taxon>
        <taxon>Archosauria</taxon>
        <taxon>Dinosauria</taxon>
        <taxon>Saurischia</taxon>
        <taxon>Theropoda</taxon>
        <taxon>Coelurosauria</taxon>
        <taxon>Aves</taxon>
        <taxon>Neognathae</taxon>
        <taxon>Neoaves</taxon>
        <taxon>Telluraves</taxon>
        <taxon>Coraciimorphae</taxon>
        <taxon>Coraciiformes</taxon>
        <taxon>Alcedinidae</taxon>
        <taxon>Ceyx</taxon>
    </lineage>
</organism>
<keyword evidence="2" id="KW-1185">Reference proteome</keyword>
<dbReference type="PANTHER" id="PTHR21435">
    <property type="entry name" value="MITOCHONDRIAL IMPORT INNER MEMBRANE TRANSLOCASE SUBUNIT TIM29"/>
    <property type="match status" value="1"/>
</dbReference>
<dbReference type="OrthoDB" id="5970620at2759"/>
<evidence type="ECO:0000313" key="1">
    <source>
        <dbReference type="EMBL" id="NXY84218.1"/>
    </source>
</evidence>
<dbReference type="PANTHER" id="PTHR21435:SF1">
    <property type="entry name" value="MITOCHONDRIAL IMPORT INNER MEMBRANE TRANSLOCASE SUBUNIT TIM29"/>
    <property type="match status" value="1"/>
</dbReference>
<dbReference type="EMBL" id="VYZU01028710">
    <property type="protein sequence ID" value="NXY84218.1"/>
    <property type="molecule type" value="Genomic_DNA"/>
</dbReference>
<dbReference type="Proteomes" id="UP000586704">
    <property type="component" value="Unassembled WGS sequence"/>
</dbReference>